<feature type="non-terminal residue" evidence="2">
    <location>
        <position position="98"/>
    </location>
</feature>
<name>A0A8E2AND1_9APHY</name>
<dbReference type="AlphaFoldDB" id="A0A8E2AND1"/>
<keyword evidence="3" id="KW-1185">Reference proteome</keyword>
<reference evidence="2 3" key="1">
    <citation type="submission" date="2016-07" db="EMBL/GenBank/DDBJ databases">
        <title>Draft genome of the white-rot fungus Obba rivulosa 3A-2.</title>
        <authorList>
            <consortium name="DOE Joint Genome Institute"/>
            <person name="Miettinen O."/>
            <person name="Riley R."/>
            <person name="Acob R."/>
            <person name="Barry K."/>
            <person name="Cullen D."/>
            <person name="De Vries R."/>
            <person name="Hainaut M."/>
            <person name="Hatakka A."/>
            <person name="Henrissat B."/>
            <person name="Hilden K."/>
            <person name="Kuo R."/>
            <person name="Labutti K."/>
            <person name="Lipzen A."/>
            <person name="Makela M.R."/>
            <person name="Sandor L."/>
            <person name="Spatafora J.W."/>
            <person name="Grigoriev I.V."/>
            <person name="Hibbett D.S."/>
        </authorList>
    </citation>
    <scope>NUCLEOTIDE SEQUENCE [LARGE SCALE GENOMIC DNA]</scope>
    <source>
        <strain evidence="2 3">3A-2</strain>
    </source>
</reference>
<feature type="domain" description="DUF6533" evidence="1">
    <location>
        <begin position="1"/>
        <end position="38"/>
    </location>
</feature>
<proteinExistence type="predicted"/>
<dbReference type="InterPro" id="IPR045340">
    <property type="entry name" value="DUF6533"/>
</dbReference>
<sequence>ALCCYDYCITFRNEVRYIWTTKLSFATALFYVARYSALFNTIFVIGELYPSPGQNNLVSFSSLRVYAVYGRNTWVGVVTLSLGLCNPTISLVSIELCF</sequence>
<protein>
    <recommendedName>
        <fullName evidence="1">DUF6533 domain-containing protein</fullName>
    </recommendedName>
</protein>
<dbReference type="Pfam" id="PF20151">
    <property type="entry name" value="DUF6533"/>
    <property type="match status" value="1"/>
</dbReference>
<evidence type="ECO:0000259" key="1">
    <source>
        <dbReference type="Pfam" id="PF20151"/>
    </source>
</evidence>
<gene>
    <name evidence="2" type="ORF">OBBRIDRAFT_737990</name>
</gene>
<dbReference type="Proteomes" id="UP000250043">
    <property type="component" value="Unassembled WGS sequence"/>
</dbReference>
<accession>A0A8E2AND1</accession>
<evidence type="ECO:0000313" key="2">
    <source>
        <dbReference type="EMBL" id="OCH86449.1"/>
    </source>
</evidence>
<evidence type="ECO:0000313" key="3">
    <source>
        <dbReference type="Proteomes" id="UP000250043"/>
    </source>
</evidence>
<dbReference type="EMBL" id="KV722527">
    <property type="protein sequence ID" value="OCH86449.1"/>
    <property type="molecule type" value="Genomic_DNA"/>
</dbReference>
<organism evidence="2 3">
    <name type="scientific">Obba rivulosa</name>
    <dbReference type="NCBI Taxonomy" id="1052685"/>
    <lineage>
        <taxon>Eukaryota</taxon>
        <taxon>Fungi</taxon>
        <taxon>Dikarya</taxon>
        <taxon>Basidiomycota</taxon>
        <taxon>Agaricomycotina</taxon>
        <taxon>Agaricomycetes</taxon>
        <taxon>Polyporales</taxon>
        <taxon>Gelatoporiaceae</taxon>
        <taxon>Obba</taxon>
    </lineage>
</organism>
<dbReference type="OrthoDB" id="2803471at2759"/>